<dbReference type="InterPro" id="IPR050083">
    <property type="entry name" value="HtpX_protease"/>
</dbReference>
<dbReference type="PANTHER" id="PTHR43221">
    <property type="entry name" value="PROTEASE HTPX"/>
    <property type="match status" value="1"/>
</dbReference>
<dbReference type="AlphaFoldDB" id="A0A250ICF7"/>
<evidence type="ECO:0000256" key="7">
    <source>
        <dbReference type="ARBA" id="ARBA00022801"/>
    </source>
</evidence>
<proteinExistence type="predicted"/>
<dbReference type="PANTHER" id="PTHR43221:SF1">
    <property type="entry name" value="PROTEASE HTPX"/>
    <property type="match status" value="1"/>
</dbReference>
<name>A0A250ICF7_9BACT</name>
<gene>
    <name evidence="14" type="ORF">MEBOL_002085</name>
</gene>
<keyword evidence="9 12" id="KW-1133">Transmembrane helix</keyword>
<keyword evidence="8" id="KW-0862">Zinc</keyword>
<evidence type="ECO:0000256" key="4">
    <source>
        <dbReference type="ARBA" id="ARBA00022670"/>
    </source>
</evidence>
<sequence>MAAVGFLLLFYAVALGVAGALLSLPYLLYTTHRFHALLTVLCLAGAGVLSWSLLPRRERFVPPGFRLTEAEHPRLFAAIRDVAQRMGTRMPDAVYLVEDVNAYVRQVGGVFGLGGRRVLSLGLGLLAVDNLSQWRAAVAHEFGHFQSGDTWLAGVLCATRSAMGRTLGGWRFFSWVPETFLRLTQALSREQELVADTWSVRLAGKRAHLSGLRWEALHAAAWRRFLAQEVLPLASRGVVPDNLFEGYRRYLASADWAEGLRELGATSERASCPYDSHPSLAERIAFAERLDVPEVPLDERPAYTLLSDAEALERRFTVQLWPRAVEFIPWSEAGAHWRTLWNETASRVQARVPDFSLARVSALVKDARAWDAFAEAIHPRLVGYRAPDRAERVREVVAHAVSAYLASILAEHGMVWRTSPGEPLRLECEGEPVDPAALVDGWLEGTLGLEVLERLRARLSVDAHAAWRLREEERTEALAPLAAVTVEREGDAVTVRAPFSRLGLPHCCALCGGDIASHVETRFHVGGVLRDDGDITIEVPVCQAHAHQPHKAFKVRHYEEASDLITLEVPTLEYARLIQRSNA</sequence>
<dbReference type="KEGG" id="mbd:MEBOL_002085"/>
<dbReference type="GO" id="GO:0005886">
    <property type="term" value="C:plasma membrane"/>
    <property type="evidence" value="ECO:0007669"/>
    <property type="project" value="UniProtKB-SubCell"/>
</dbReference>
<feature type="domain" description="Peptidase M48" evidence="13">
    <location>
        <begin position="71"/>
        <end position="288"/>
    </location>
</feature>
<dbReference type="Gene3D" id="3.30.2010.10">
    <property type="entry name" value="Metalloproteases ('zincins'), catalytic domain"/>
    <property type="match status" value="1"/>
</dbReference>
<evidence type="ECO:0000256" key="3">
    <source>
        <dbReference type="ARBA" id="ARBA00022475"/>
    </source>
</evidence>
<organism evidence="14 15">
    <name type="scientific">Melittangium boletus DSM 14713</name>
    <dbReference type="NCBI Taxonomy" id="1294270"/>
    <lineage>
        <taxon>Bacteria</taxon>
        <taxon>Pseudomonadati</taxon>
        <taxon>Myxococcota</taxon>
        <taxon>Myxococcia</taxon>
        <taxon>Myxococcales</taxon>
        <taxon>Cystobacterineae</taxon>
        <taxon>Archangiaceae</taxon>
        <taxon>Melittangium</taxon>
    </lineage>
</organism>
<evidence type="ECO:0000256" key="6">
    <source>
        <dbReference type="ARBA" id="ARBA00022723"/>
    </source>
</evidence>
<feature type="transmembrane region" description="Helical" evidence="12">
    <location>
        <begin position="6"/>
        <end position="29"/>
    </location>
</feature>
<dbReference type="InterPro" id="IPR001915">
    <property type="entry name" value="Peptidase_M48"/>
</dbReference>
<evidence type="ECO:0000313" key="14">
    <source>
        <dbReference type="EMBL" id="ATB28636.1"/>
    </source>
</evidence>
<keyword evidence="15" id="KW-1185">Reference proteome</keyword>
<evidence type="ECO:0000259" key="13">
    <source>
        <dbReference type="Pfam" id="PF01435"/>
    </source>
</evidence>
<protein>
    <submittedName>
        <fullName evidence="14">Peptidase M48</fullName>
    </submittedName>
</protein>
<evidence type="ECO:0000256" key="10">
    <source>
        <dbReference type="ARBA" id="ARBA00023049"/>
    </source>
</evidence>
<evidence type="ECO:0000256" key="9">
    <source>
        <dbReference type="ARBA" id="ARBA00022989"/>
    </source>
</evidence>
<evidence type="ECO:0000256" key="1">
    <source>
        <dbReference type="ARBA" id="ARBA00001947"/>
    </source>
</evidence>
<dbReference type="Proteomes" id="UP000217289">
    <property type="component" value="Chromosome"/>
</dbReference>
<dbReference type="GO" id="GO:0004222">
    <property type="term" value="F:metalloendopeptidase activity"/>
    <property type="evidence" value="ECO:0007669"/>
    <property type="project" value="InterPro"/>
</dbReference>
<dbReference type="GO" id="GO:0046872">
    <property type="term" value="F:metal ion binding"/>
    <property type="evidence" value="ECO:0007669"/>
    <property type="project" value="UniProtKB-KW"/>
</dbReference>
<keyword evidence="11 12" id="KW-0472">Membrane</keyword>
<keyword evidence="10" id="KW-0482">Metalloprotease</keyword>
<dbReference type="GO" id="GO:0006508">
    <property type="term" value="P:proteolysis"/>
    <property type="evidence" value="ECO:0007669"/>
    <property type="project" value="UniProtKB-KW"/>
</dbReference>
<keyword evidence="7" id="KW-0378">Hydrolase</keyword>
<evidence type="ECO:0000256" key="11">
    <source>
        <dbReference type="ARBA" id="ARBA00023136"/>
    </source>
</evidence>
<evidence type="ECO:0000256" key="5">
    <source>
        <dbReference type="ARBA" id="ARBA00022692"/>
    </source>
</evidence>
<keyword evidence="5 12" id="KW-0812">Transmembrane</keyword>
<comment type="cofactor">
    <cofactor evidence="1">
        <name>Zn(2+)</name>
        <dbReference type="ChEBI" id="CHEBI:29105"/>
    </cofactor>
</comment>
<feature type="transmembrane region" description="Helical" evidence="12">
    <location>
        <begin position="36"/>
        <end position="54"/>
    </location>
</feature>
<dbReference type="EMBL" id="CP022163">
    <property type="protein sequence ID" value="ATB28636.1"/>
    <property type="molecule type" value="Genomic_DNA"/>
</dbReference>
<keyword evidence="6" id="KW-0479">Metal-binding</keyword>
<reference evidence="14 15" key="1">
    <citation type="submission" date="2017-06" db="EMBL/GenBank/DDBJ databases">
        <authorList>
            <person name="Kim H.J."/>
            <person name="Triplett B.A."/>
        </authorList>
    </citation>
    <scope>NUCLEOTIDE SEQUENCE [LARGE SCALE GENOMIC DNA]</scope>
    <source>
        <strain evidence="14 15">DSM 14713</strain>
    </source>
</reference>
<dbReference type="CDD" id="cd07328">
    <property type="entry name" value="M48_Ste24p_like"/>
    <property type="match status" value="1"/>
</dbReference>
<evidence type="ECO:0000256" key="12">
    <source>
        <dbReference type="SAM" id="Phobius"/>
    </source>
</evidence>
<comment type="subcellular location">
    <subcellularLocation>
        <location evidence="2">Cell membrane</location>
        <topology evidence="2">Multi-pass membrane protein</topology>
    </subcellularLocation>
</comment>
<evidence type="ECO:0000313" key="15">
    <source>
        <dbReference type="Proteomes" id="UP000217289"/>
    </source>
</evidence>
<evidence type="ECO:0000256" key="2">
    <source>
        <dbReference type="ARBA" id="ARBA00004651"/>
    </source>
</evidence>
<keyword evidence="4" id="KW-0645">Protease</keyword>
<evidence type="ECO:0000256" key="8">
    <source>
        <dbReference type="ARBA" id="ARBA00022833"/>
    </source>
</evidence>
<accession>A0A250ICF7</accession>
<dbReference type="Pfam" id="PF01435">
    <property type="entry name" value="Peptidase_M48"/>
    <property type="match status" value="1"/>
</dbReference>
<keyword evidence="3" id="KW-1003">Cell membrane</keyword>